<dbReference type="Proteomes" id="UP000184406">
    <property type="component" value="Unassembled WGS sequence"/>
</dbReference>
<feature type="domain" description="UspA" evidence="2">
    <location>
        <begin position="1"/>
        <end position="140"/>
    </location>
</feature>
<keyword evidence="4" id="KW-1185">Reference proteome</keyword>
<dbReference type="AlphaFoldDB" id="A0A1M5AL25"/>
<evidence type="ECO:0000256" key="1">
    <source>
        <dbReference type="ARBA" id="ARBA00008791"/>
    </source>
</evidence>
<organism evidence="3 4">
    <name type="scientific">Arenibacter palladensis</name>
    <dbReference type="NCBI Taxonomy" id="237373"/>
    <lineage>
        <taxon>Bacteria</taxon>
        <taxon>Pseudomonadati</taxon>
        <taxon>Bacteroidota</taxon>
        <taxon>Flavobacteriia</taxon>
        <taxon>Flavobacteriales</taxon>
        <taxon>Flavobacteriaceae</taxon>
        <taxon>Arenibacter</taxon>
    </lineage>
</organism>
<dbReference type="PRINTS" id="PR01438">
    <property type="entry name" value="UNVRSLSTRESS"/>
</dbReference>
<sequence length="274" mass="30999">MKHILVPVDFSDYSAYALEAAAGIAKQQNADITVLHMLGISEAAYAEEEFLEYEEAKYFMGLAKKKFKTFLDKPYLKDITIHKIVQNYKVFSELNNVAKEQNIDLIVMGSHGSTGFNEIFIGSNTEKVVRTSDVPVLVIKEQNSKFTINNILFACSFSEDMIPAFKNVKLMAQKFSAKLKLVYINTPYQDFLSTPEADDRIAKFMKKAEDTKSKVEIYNDRSVENGILNFSKTEKFDLLVLPTHGRKGLSHFLLGSVGEDIVNHARLPVMTFKI</sequence>
<accession>A0A1M5AL25</accession>
<dbReference type="CDD" id="cd00293">
    <property type="entry name" value="USP-like"/>
    <property type="match status" value="2"/>
</dbReference>
<dbReference type="Gene3D" id="3.40.50.620">
    <property type="entry name" value="HUPs"/>
    <property type="match status" value="2"/>
</dbReference>
<dbReference type="InterPro" id="IPR006015">
    <property type="entry name" value="Universal_stress_UspA"/>
</dbReference>
<feature type="domain" description="UspA" evidence="2">
    <location>
        <begin position="149"/>
        <end position="272"/>
    </location>
</feature>
<dbReference type="EMBL" id="FQUX01000003">
    <property type="protein sequence ID" value="SHF30602.1"/>
    <property type="molecule type" value="Genomic_DNA"/>
</dbReference>
<evidence type="ECO:0000259" key="2">
    <source>
        <dbReference type="Pfam" id="PF00582"/>
    </source>
</evidence>
<evidence type="ECO:0000313" key="3">
    <source>
        <dbReference type="EMBL" id="SHF30602.1"/>
    </source>
</evidence>
<dbReference type="PANTHER" id="PTHR46268:SF6">
    <property type="entry name" value="UNIVERSAL STRESS PROTEIN UP12"/>
    <property type="match status" value="1"/>
</dbReference>
<reference evidence="4" key="1">
    <citation type="submission" date="2016-11" db="EMBL/GenBank/DDBJ databases">
        <authorList>
            <person name="Varghese N."/>
            <person name="Submissions S."/>
        </authorList>
    </citation>
    <scope>NUCLEOTIDE SEQUENCE [LARGE SCALE GENOMIC DNA]</scope>
    <source>
        <strain evidence="4">DSM 17539</strain>
    </source>
</reference>
<dbReference type="InterPro" id="IPR006016">
    <property type="entry name" value="UspA"/>
</dbReference>
<evidence type="ECO:0000313" key="4">
    <source>
        <dbReference type="Proteomes" id="UP000184406"/>
    </source>
</evidence>
<comment type="similarity">
    <text evidence="1">Belongs to the universal stress protein A family.</text>
</comment>
<dbReference type="SUPFAM" id="SSF52402">
    <property type="entry name" value="Adenine nucleotide alpha hydrolases-like"/>
    <property type="match status" value="2"/>
</dbReference>
<dbReference type="OrthoDB" id="9788959at2"/>
<dbReference type="RefSeq" id="WP_072861892.1">
    <property type="nucleotide sequence ID" value="NZ_FQUX01000003.1"/>
</dbReference>
<dbReference type="Pfam" id="PF00582">
    <property type="entry name" value="Usp"/>
    <property type="match status" value="2"/>
</dbReference>
<dbReference type="InterPro" id="IPR014729">
    <property type="entry name" value="Rossmann-like_a/b/a_fold"/>
</dbReference>
<name>A0A1M5AL25_9FLAO</name>
<gene>
    <name evidence="3" type="ORF">SAMN03080594_103283</name>
</gene>
<dbReference type="PANTHER" id="PTHR46268">
    <property type="entry name" value="STRESS RESPONSE PROTEIN NHAX"/>
    <property type="match status" value="1"/>
</dbReference>
<protein>
    <submittedName>
        <fullName evidence="3">Nucleotide-binding universal stress protein, UspA family</fullName>
    </submittedName>
</protein>
<proteinExistence type="inferred from homology"/>